<dbReference type="GO" id="GO:0003676">
    <property type="term" value="F:nucleic acid binding"/>
    <property type="evidence" value="ECO:0007669"/>
    <property type="project" value="InterPro"/>
</dbReference>
<dbReference type="PROSITE" id="PS50822">
    <property type="entry name" value="PIWI"/>
    <property type="match status" value="1"/>
</dbReference>
<evidence type="ECO:0000259" key="1">
    <source>
        <dbReference type="PROSITE" id="PS50822"/>
    </source>
</evidence>
<keyword evidence="3" id="KW-1185">Reference proteome</keyword>
<dbReference type="OrthoDB" id="10252740at2759"/>
<dbReference type="InterPro" id="IPR012337">
    <property type="entry name" value="RNaseH-like_sf"/>
</dbReference>
<dbReference type="EMBL" id="VUJU01001611">
    <property type="protein sequence ID" value="KAF0764532.1"/>
    <property type="molecule type" value="Genomic_DNA"/>
</dbReference>
<reference evidence="2 3" key="1">
    <citation type="submission" date="2019-08" db="EMBL/GenBank/DDBJ databases">
        <title>Whole genome of Aphis craccivora.</title>
        <authorList>
            <person name="Voronova N.V."/>
            <person name="Shulinski R.S."/>
            <person name="Bandarenka Y.V."/>
            <person name="Zhorov D.G."/>
            <person name="Warner D."/>
        </authorList>
    </citation>
    <scope>NUCLEOTIDE SEQUENCE [LARGE SCALE GENOMIC DNA]</scope>
    <source>
        <strain evidence="2">180601</strain>
        <tissue evidence="2">Whole Body</tissue>
    </source>
</reference>
<feature type="domain" description="Piwi" evidence="1">
    <location>
        <begin position="1"/>
        <end position="97"/>
    </location>
</feature>
<protein>
    <submittedName>
        <fullName evidence="2">Protein argonaute-2-like</fullName>
    </submittedName>
</protein>
<dbReference type="Proteomes" id="UP000478052">
    <property type="component" value="Unassembled WGS sequence"/>
</dbReference>
<comment type="caution">
    <text evidence="2">The sequence shown here is derived from an EMBL/GenBank/DDBJ whole genome shotgun (WGS) entry which is preliminary data.</text>
</comment>
<evidence type="ECO:0000313" key="3">
    <source>
        <dbReference type="Proteomes" id="UP000478052"/>
    </source>
</evidence>
<gene>
    <name evidence="2" type="ORF">FWK35_00008893</name>
</gene>
<dbReference type="InterPro" id="IPR036397">
    <property type="entry name" value="RNaseH_sf"/>
</dbReference>
<accession>A0A6G0Z1P1</accession>
<dbReference type="InterPro" id="IPR003165">
    <property type="entry name" value="Piwi"/>
</dbReference>
<organism evidence="2 3">
    <name type="scientific">Aphis craccivora</name>
    <name type="common">Cowpea aphid</name>
    <dbReference type="NCBI Taxonomy" id="307492"/>
    <lineage>
        <taxon>Eukaryota</taxon>
        <taxon>Metazoa</taxon>
        <taxon>Ecdysozoa</taxon>
        <taxon>Arthropoda</taxon>
        <taxon>Hexapoda</taxon>
        <taxon>Insecta</taxon>
        <taxon>Pterygota</taxon>
        <taxon>Neoptera</taxon>
        <taxon>Paraneoptera</taxon>
        <taxon>Hemiptera</taxon>
        <taxon>Sternorrhyncha</taxon>
        <taxon>Aphidomorpha</taxon>
        <taxon>Aphidoidea</taxon>
        <taxon>Aphididae</taxon>
        <taxon>Aphidini</taxon>
        <taxon>Aphis</taxon>
        <taxon>Aphis</taxon>
    </lineage>
</organism>
<dbReference type="Pfam" id="PF02171">
    <property type="entry name" value="Piwi"/>
    <property type="match status" value="1"/>
</dbReference>
<proteinExistence type="predicted"/>
<name>A0A6G0Z1P1_APHCR</name>
<dbReference type="PANTHER" id="PTHR22891">
    <property type="entry name" value="EUKARYOTIC TRANSLATION INITIATION FACTOR 2C"/>
    <property type="match status" value="1"/>
</dbReference>
<sequence>MVVQKRHHTRIFPKFTHDMDGKFGNVISDTVVDTQITHPTEMDFYLCSHSSIQDASRQTKYHRIWDENYLTEDQLEQLTFYLCFMFARCTRAITYPARQCLHTMPIWLHLEHGLILKTKPSISIV</sequence>
<dbReference type="Gene3D" id="3.30.420.10">
    <property type="entry name" value="Ribonuclease H-like superfamily/Ribonuclease H"/>
    <property type="match status" value="1"/>
</dbReference>
<evidence type="ECO:0000313" key="2">
    <source>
        <dbReference type="EMBL" id="KAF0764532.1"/>
    </source>
</evidence>
<dbReference type="AlphaFoldDB" id="A0A6G0Z1P1"/>
<dbReference type="SUPFAM" id="SSF53098">
    <property type="entry name" value="Ribonuclease H-like"/>
    <property type="match status" value="1"/>
</dbReference>